<keyword evidence="4" id="KW-0805">Transcription regulation</keyword>
<dbReference type="SMART" id="SM00398">
    <property type="entry name" value="HMG"/>
    <property type="match status" value="1"/>
</dbReference>
<dbReference type="PANTHER" id="PTHR47279">
    <property type="entry name" value="TRANSCRIPTION FACTOR SOX-30"/>
    <property type="match status" value="1"/>
</dbReference>
<evidence type="ECO:0000256" key="10">
    <source>
        <dbReference type="ARBA" id="ARBA00063959"/>
    </source>
</evidence>
<feature type="compositionally biased region" description="Low complexity" evidence="13">
    <location>
        <begin position="17"/>
        <end position="28"/>
    </location>
</feature>
<feature type="compositionally biased region" description="Low complexity" evidence="13">
    <location>
        <begin position="65"/>
        <end position="80"/>
    </location>
</feature>
<evidence type="ECO:0000256" key="12">
    <source>
        <dbReference type="PROSITE-ProRule" id="PRU00267"/>
    </source>
</evidence>
<dbReference type="FunFam" id="1.10.30.10:FF:000027">
    <property type="entry name" value="Transcription factor SOX-30"/>
    <property type="match status" value="1"/>
</dbReference>
<sequence>LPSAPSEPRGEPRPLRRAAGSRGAARGSLWAPPERLRGGEGAAGMGAGAARGSRGEPSGRRRARGAPLTRAPWGAAAPAEGGREPGSCAGEPLGAPRTAAGRGGGGGDGRWGSAGEPRGALRAEAGEGGSPHGSSHGSPPRPAAGGGLTASQPRGEPPGVVPQALRVPLVLRPLQVQGPLAAELLRGPQVAPKQAPLKTQALLEPAVKIETKNVPLTVLPSDSGMPDTPFSKDKSGHVKRPMNAFMVWARIHRPALAKANPTANNAEISVQLGLEWSKLSEEQKQPYYDEARKIKQRHREEFPGWVYQPRPGKRKRFPLNVSGLLSGTTQSIITTNPAAVLPFQSPGYSIVIPTVQNSIGHPVCEALSAIRLPASSVQRPGPITLFQSTFASTTSLAVPAPTLPMHPVIASQHFAESVQTGACDVSSGPNCPLKRLTPVFVESSSRNSSNTVTAHGRFSVSTIELPKEYSGLSACPRGVPLSQATPLPHSRLYESPPIGQPVNLFGAPPRFSFHHPYFVPGPYYFPSSTCPFSRPPFGCGNFSSSVPECLGCYENRYQTQEMKFSVLDRDYPFREYPEEIVHQDSHNCESLEEVTCRSSRSEEECVSPMPQLDIGAIENVLSATPPTPSSIQIVNVTDSDEEEEEEKVLREL</sequence>
<feature type="compositionally biased region" description="Gly residues" evidence="13">
    <location>
        <begin position="101"/>
        <end position="112"/>
    </location>
</feature>
<evidence type="ECO:0000256" key="13">
    <source>
        <dbReference type="SAM" id="MobiDB-lite"/>
    </source>
</evidence>
<evidence type="ECO:0000256" key="3">
    <source>
        <dbReference type="ARBA" id="ARBA00022491"/>
    </source>
</evidence>
<evidence type="ECO:0000256" key="1">
    <source>
        <dbReference type="ARBA" id="ARBA00004496"/>
    </source>
</evidence>
<evidence type="ECO:0000256" key="9">
    <source>
        <dbReference type="ARBA" id="ARBA00054217"/>
    </source>
</evidence>
<feature type="DNA-binding region" description="HMG box" evidence="12">
    <location>
        <begin position="238"/>
        <end position="306"/>
    </location>
</feature>
<keyword evidence="16" id="KW-1185">Reference proteome</keyword>
<evidence type="ECO:0000313" key="16">
    <source>
        <dbReference type="Proteomes" id="UP000694549"/>
    </source>
</evidence>
<evidence type="ECO:0000256" key="6">
    <source>
        <dbReference type="ARBA" id="ARBA00023159"/>
    </source>
</evidence>
<accession>A0A8B9UJV2</accession>
<dbReference type="GO" id="GO:0001228">
    <property type="term" value="F:DNA-binding transcription activator activity, RNA polymerase II-specific"/>
    <property type="evidence" value="ECO:0007669"/>
    <property type="project" value="UniProtKB-ARBA"/>
</dbReference>
<evidence type="ECO:0000256" key="4">
    <source>
        <dbReference type="ARBA" id="ARBA00023015"/>
    </source>
</evidence>
<reference evidence="15" key="1">
    <citation type="submission" date="2025-08" db="UniProtKB">
        <authorList>
            <consortium name="Ensembl"/>
        </authorList>
    </citation>
    <scope>IDENTIFICATION</scope>
</reference>
<keyword evidence="3" id="KW-0678">Repressor</keyword>
<dbReference type="GO" id="GO:0005737">
    <property type="term" value="C:cytoplasm"/>
    <property type="evidence" value="ECO:0007669"/>
    <property type="project" value="UniProtKB-SubCell"/>
</dbReference>
<dbReference type="CDD" id="cd22033">
    <property type="entry name" value="HMG-box_SoxH_SOX30"/>
    <property type="match status" value="1"/>
</dbReference>
<keyword evidence="7" id="KW-0804">Transcription</keyword>
<evidence type="ECO:0000259" key="14">
    <source>
        <dbReference type="PROSITE" id="PS50118"/>
    </source>
</evidence>
<feature type="region of interest" description="Disordered" evidence="13">
    <location>
        <begin position="218"/>
        <end position="237"/>
    </location>
</feature>
<dbReference type="PROSITE" id="PS50118">
    <property type="entry name" value="HMG_BOX_2"/>
    <property type="match status" value="1"/>
</dbReference>
<feature type="domain" description="HMG box" evidence="14">
    <location>
        <begin position="238"/>
        <end position="306"/>
    </location>
</feature>
<evidence type="ECO:0000256" key="11">
    <source>
        <dbReference type="ARBA" id="ARBA00070331"/>
    </source>
</evidence>
<dbReference type="Gene3D" id="1.10.30.10">
    <property type="entry name" value="High mobility group box domain"/>
    <property type="match status" value="1"/>
</dbReference>
<proteinExistence type="predicted"/>
<keyword evidence="8 12" id="KW-0539">Nucleus</keyword>
<feature type="region of interest" description="Disordered" evidence="13">
    <location>
        <begin position="1"/>
        <end position="161"/>
    </location>
</feature>
<keyword evidence="2" id="KW-0963">Cytoplasm</keyword>
<organism evidence="15 16">
    <name type="scientific">Anas zonorhyncha</name>
    <name type="common">Eastern spot-billed duck</name>
    <dbReference type="NCBI Taxonomy" id="75864"/>
    <lineage>
        <taxon>Eukaryota</taxon>
        <taxon>Metazoa</taxon>
        <taxon>Chordata</taxon>
        <taxon>Craniata</taxon>
        <taxon>Vertebrata</taxon>
        <taxon>Euteleostomi</taxon>
        <taxon>Archelosauria</taxon>
        <taxon>Archosauria</taxon>
        <taxon>Dinosauria</taxon>
        <taxon>Saurischia</taxon>
        <taxon>Theropoda</taxon>
        <taxon>Coelurosauria</taxon>
        <taxon>Aves</taxon>
        <taxon>Neognathae</taxon>
        <taxon>Galloanserae</taxon>
        <taxon>Anseriformes</taxon>
        <taxon>Anatidae</taxon>
        <taxon>Anatinae</taxon>
        <taxon>Anas</taxon>
    </lineage>
</organism>
<comment type="subunit">
    <text evidence="10">Interacts with CTNNB1, competitively inhibiting CTNNB1-TCF7L2/TCF4 interaction.</text>
</comment>
<name>A0A8B9UJV2_9AVES</name>
<dbReference type="Pfam" id="PF00505">
    <property type="entry name" value="HMG_box"/>
    <property type="match status" value="1"/>
</dbReference>
<dbReference type="Proteomes" id="UP000694549">
    <property type="component" value="Unplaced"/>
</dbReference>
<dbReference type="PANTHER" id="PTHR47279:SF1">
    <property type="entry name" value="TRANSCRIPTION FACTOR SOX-30"/>
    <property type="match status" value="1"/>
</dbReference>
<dbReference type="AlphaFoldDB" id="A0A8B9UJV2"/>
<dbReference type="InterPro" id="IPR036910">
    <property type="entry name" value="HMG_box_dom_sf"/>
</dbReference>
<evidence type="ECO:0000256" key="7">
    <source>
        <dbReference type="ARBA" id="ARBA00023163"/>
    </source>
</evidence>
<dbReference type="InterPro" id="IPR009071">
    <property type="entry name" value="HMG_box_dom"/>
</dbReference>
<dbReference type="SUPFAM" id="SSF47095">
    <property type="entry name" value="HMG-box"/>
    <property type="match status" value="1"/>
</dbReference>
<reference evidence="15" key="2">
    <citation type="submission" date="2025-09" db="UniProtKB">
        <authorList>
            <consortium name="Ensembl"/>
        </authorList>
    </citation>
    <scope>IDENTIFICATION</scope>
</reference>
<comment type="subcellular location">
    <subcellularLocation>
        <location evidence="1">Cytoplasm</location>
    </subcellularLocation>
</comment>
<evidence type="ECO:0000256" key="5">
    <source>
        <dbReference type="ARBA" id="ARBA00023125"/>
    </source>
</evidence>
<evidence type="ECO:0000256" key="8">
    <source>
        <dbReference type="ARBA" id="ARBA00023242"/>
    </source>
</evidence>
<feature type="compositionally biased region" description="Polar residues" evidence="13">
    <location>
        <begin position="627"/>
        <end position="637"/>
    </location>
</feature>
<dbReference type="InterPro" id="IPR052856">
    <property type="entry name" value="SOX30_TF"/>
</dbReference>
<feature type="compositionally biased region" description="Gly residues" evidence="13">
    <location>
        <begin position="39"/>
        <end position="49"/>
    </location>
</feature>
<evidence type="ECO:0000256" key="2">
    <source>
        <dbReference type="ARBA" id="ARBA00022490"/>
    </source>
</evidence>
<keyword evidence="6" id="KW-0010">Activator</keyword>
<dbReference type="GO" id="GO:1990837">
    <property type="term" value="F:sequence-specific double-stranded DNA binding"/>
    <property type="evidence" value="ECO:0007669"/>
    <property type="project" value="TreeGrafter"/>
</dbReference>
<evidence type="ECO:0000313" key="15">
    <source>
        <dbReference type="Ensembl" id="ENSAZOP00000010526.1"/>
    </source>
</evidence>
<dbReference type="Ensembl" id="ENSAZOT00000011250.1">
    <property type="protein sequence ID" value="ENSAZOP00000010526.1"/>
    <property type="gene ID" value="ENSAZOG00000006713.1"/>
</dbReference>
<keyword evidence="5 12" id="KW-0238">DNA-binding</keyword>
<protein>
    <recommendedName>
        <fullName evidence="11">Transcription factor SOX-30</fullName>
    </recommendedName>
</protein>
<comment type="function">
    <text evidence="9">Acts both as a transcriptional activator and a repressor. Binds to the DNA sequence 5'-ACAAT-3' and shows a preference for guanine residues surrounding this core motif. Binds to its own promoter and activates its own transcription. Required to activate the expression of postmeiotic genes involved in spermiogenesis. Binds to the promoter region of CTNNB1 and represses its transcription which leads to inhibition of Wnt signaling. Also inhibits Wnt signaling by binding to the CTNNB1 protein, preventing interaction of CTNNB1 with TCF7L2/TCF4.</text>
</comment>
<feature type="region of interest" description="Disordered" evidence="13">
    <location>
        <begin position="627"/>
        <end position="652"/>
    </location>
</feature>
<dbReference type="GO" id="GO:0005634">
    <property type="term" value="C:nucleus"/>
    <property type="evidence" value="ECO:0007669"/>
    <property type="project" value="UniProtKB-UniRule"/>
</dbReference>